<dbReference type="GO" id="GO:0016020">
    <property type="term" value="C:membrane"/>
    <property type="evidence" value="ECO:0007669"/>
    <property type="project" value="InterPro"/>
</dbReference>
<reference evidence="3 4" key="1">
    <citation type="submission" date="2019-11" db="EMBL/GenBank/DDBJ databases">
        <authorList>
            <person name="He Y."/>
        </authorList>
    </citation>
    <scope>NUCLEOTIDE SEQUENCE [LARGE SCALE GENOMIC DNA]</scope>
    <source>
        <strain evidence="3 4">SCSIO 58843</strain>
    </source>
</reference>
<feature type="coiled-coil region" evidence="1">
    <location>
        <begin position="34"/>
        <end position="61"/>
    </location>
</feature>
<feature type="region of interest" description="Disordered" evidence="2">
    <location>
        <begin position="167"/>
        <end position="235"/>
    </location>
</feature>
<dbReference type="RefSeq" id="WP_153759332.1">
    <property type="nucleotide sequence ID" value="NZ_CP045851.1"/>
</dbReference>
<evidence type="ECO:0000256" key="1">
    <source>
        <dbReference type="SAM" id="Coils"/>
    </source>
</evidence>
<protein>
    <recommendedName>
        <fullName evidence="5">Copper transporter</fullName>
    </recommendedName>
</protein>
<dbReference type="EMBL" id="CP045851">
    <property type="protein sequence ID" value="QGG95224.1"/>
    <property type="molecule type" value="Genomic_DNA"/>
</dbReference>
<dbReference type="Proteomes" id="UP000334019">
    <property type="component" value="Chromosome"/>
</dbReference>
<dbReference type="KEGG" id="atq:GH723_09030"/>
<dbReference type="GO" id="GO:0055070">
    <property type="term" value="P:copper ion homeostasis"/>
    <property type="evidence" value="ECO:0007669"/>
    <property type="project" value="InterPro"/>
</dbReference>
<organism evidence="3 4">
    <name type="scientific">Actinomarinicola tropica</name>
    <dbReference type="NCBI Taxonomy" id="2789776"/>
    <lineage>
        <taxon>Bacteria</taxon>
        <taxon>Bacillati</taxon>
        <taxon>Actinomycetota</taxon>
        <taxon>Acidimicrobiia</taxon>
        <taxon>Acidimicrobiales</taxon>
        <taxon>Iamiaceae</taxon>
        <taxon>Actinomarinicola</taxon>
    </lineage>
</organism>
<feature type="compositionally biased region" description="Acidic residues" evidence="2">
    <location>
        <begin position="196"/>
        <end position="213"/>
    </location>
</feature>
<keyword evidence="4" id="KW-1185">Reference proteome</keyword>
<gene>
    <name evidence="3" type="ORF">GH723_09030</name>
</gene>
<evidence type="ECO:0008006" key="5">
    <source>
        <dbReference type="Google" id="ProtNLM"/>
    </source>
</evidence>
<evidence type="ECO:0000256" key="2">
    <source>
        <dbReference type="SAM" id="MobiDB-lite"/>
    </source>
</evidence>
<proteinExistence type="predicted"/>
<name>A0A5Q2RI55_9ACTN</name>
<evidence type="ECO:0000313" key="3">
    <source>
        <dbReference type="EMBL" id="QGG95224.1"/>
    </source>
</evidence>
<dbReference type="Pfam" id="PF11382">
    <property type="entry name" value="MctB"/>
    <property type="match status" value="1"/>
</dbReference>
<sequence length="385" mass="40581">MINLRYHIVSITAVFLALGIGVALGSTLIQRGLVDTLNDRLDEQAERLDRTDGENAELRGRLDEIAELDERLTTEGTALYAGHLTDVPVLVVATGGVDESLVDLTRRSLRDAGAQVHGILRFTGRWTDLDEGEVAELAELTEQPVAEADLVRTRVMRDLADEMLVAAELPPDPEPETPTVTDDGVDATPQDGTDQATEDGTDQATEDGTDQAVEDAPVQDPAPETTTTTTPPEPNGLLLAALLERGYLEFLPDEAGTPLPEAAARFVVVQTPESDVPIEAALLPLLEELAAADPAPVVVIEPLPEPVEDPEAELDDDAAPAAGPLVDLVRNDPQMRLSLTTVDMARHFIGQAATVLGLADLAAPDPGVGHYGVAEGAGALLPAAG</sequence>
<dbReference type="AlphaFoldDB" id="A0A5Q2RI55"/>
<evidence type="ECO:0000313" key="4">
    <source>
        <dbReference type="Proteomes" id="UP000334019"/>
    </source>
</evidence>
<accession>A0A5Q2RI55</accession>
<dbReference type="InterPro" id="IPR021522">
    <property type="entry name" value="MctB"/>
</dbReference>
<keyword evidence="1" id="KW-0175">Coiled coil</keyword>